<evidence type="ECO:0000313" key="3">
    <source>
        <dbReference type="WBParaSite" id="Hba_04598"/>
    </source>
</evidence>
<reference evidence="3" key="1">
    <citation type="submission" date="2016-11" db="UniProtKB">
        <authorList>
            <consortium name="WormBaseParasite"/>
        </authorList>
    </citation>
    <scope>IDENTIFICATION</scope>
</reference>
<name>A0A1I7WI08_HETBA</name>
<dbReference type="Proteomes" id="UP000095283">
    <property type="component" value="Unplaced"/>
</dbReference>
<keyword evidence="2" id="KW-1185">Reference proteome</keyword>
<proteinExistence type="predicted"/>
<feature type="region of interest" description="Disordered" evidence="1">
    <location>
        <begin position="1"/>
        <end position="26"/>
    </location>
</feature>
<evidence type="ECO:0000256" key="1">
    <source>
        <dbReference type="SAM" id="MobiDB-lite"/>
    </source>
</evidence>
<sequence>MDVLKFAQSEEHQQVVAVPNQRRDDSEPPDVFPLLDLPLEIQALTLTKRHIITEWTGKWILSRFNFR</sequence>
<organism evidence="2 3">
    <name type="scientific">Heterorhabditis bacteriophora</name>
    <name type="common">Entomopathogenic nematode worm</name>
    <dbReference type="NCBI Taxonomy" id="37862"/>
    <lineage>
        <taxon>Eukaryota</taxon>
        <taxon>Metazoa</taxon>
        <taxon>Ecdysozoa</taxon>
        <taxon>Nematoda</taxon>
        <taxon>Chromadorea</taxon>
        <taxon>Rhabditida</taxon>
        <taxon>Rhabditina</taxon>
        <taxon>Rhabditomorpha</taxon>
        <taxon>Strongyloidea</taxon>
        <taxon>Heterorhabditidae</taxon>
        <taxon>Heterorhabditis</taxon>
    </lineage>
</organism>
<dbReference type="WBParaSite" id="Hba_04598">
    <property type="protein sequence ID" value="Hba_04598"/>
    <property type="gene ID" value="Hba_04598"/>
</dbReference>
<accession>A0A1I7WI08</accession>
<evidence type="ECO:0000313" key="2">
    <source>
        <dbReference type="Proteomes" id="UP000095283"/>
    </source>
</evidence>
<dbReference type="AlphaFoldDB" id="A0A1I7WI08"/>
<protein>
    <submittedName>
        <fullName evidence="3">Uncharacterized protein</fullName>
    </submittedName>
</protein>